<accession>A0ABU7LK68</accession>
<evidence type="ECO:0000256" key="7">
    <source>
        <dbReference type="ARBA" id="ARBA00022598"/>
    </source>
</evidence>
<protein>
    <recommendedName>
        <fullName evidence="4">Phenyloxazoline synthase MbtB</fullName>
    </recommendedName>
    <alternativeName>
        <fullName evidence="8">Mycobactin synthetase protein B</fullName>
    </alternativeName>
</protein>
<gene>
    <name evidence="11" type="ORF">Q7514_31020</name>
</gene>
<dbReference type="Gene3D" id="1.10.1200.10">
    <property type="entry name" value="ACP-like"/>
    <property type="match status" value="2"/>
</dbReference>
<dbReference type="InterPro" id="IPR036736">
    <property type="entry name" value="ACP-like_sf"/>
</dbReference>
<dbReference type="PROSITE" id="PS50075">
    <property type="entry name" value="CARRIER"/>
    <property type="match status" value="2"/>
</dbReference>
<name>A0ABU7LK68_9NOCA</name>
<comment type="caution">
    <text evidence="11">The sequence shown here is derived from an EMBL/GenBank/DDBJ whole genome shotgun (WGS) entry which is preliminary data.</text>
</comment>
<reference evidence="11 12" key="1">
    <citation type="submission" date="2023-07" db="EMBL/GenBank/DDBJ databases">
        <authorList>
            <person name="Girao M."/>
            <person name="Carvalho M.F."/>
        </authorList>
    </citation>
    <scope>NUCLEOTIDE SEQUENCE [LARGE SCALE GENOMIC DNA]</scope>
    <source>
        <strain evidence="11 12">YIM65754</strain>
    </source>
</reference>
<organism evidence="11 12">
    <name type="scientific">Rhodococcus artemisiae</name>
    <dbReference type="NCBI Taxonomy" id="714159"/>
    <lineage>
        <taxon>Bacteria</taxon>
        <taxon>Bacillati</taxon>
        <taxon>Actinomycetota</taxon>
        <taxon>Actinomycetes</taxon>
        <taxon>Mycobacteriales</taxon>
        <taxon>Nocardiaceae</taxon>
        <taxon>Rhodococcus</taxon>
    </lineage>
</organism>
<evidence type="ECO:0000256" key="2">
    <source>
        <dbReference type="ARBA" id="ARBA00005102"/>
    </source>
</evidence>
<feature type="domain" description="Carrier" evidence="10">
    <location>
        <begin position="11"/>
        <end position="89"/>
    </location>
</feature>
<feature type="domain" description="Carrier" evidence="10">
    <location>
        <begin position="1200"/>
        <end position="1276"/>
    </location>
</feature>
<comment type="similarity">
    <text evidence="3">Belongs to the ATP-dependent AMP-binding enzyme family. MbtB subfamily.</text>
</comment>
<keyword evidence="5" id="KW-0596">Phosphopantetheine</keyword>
<evidence type="ECO:0000256" key="1">
    <source>
        <dbReference type="ARBA" id="ARBA00001957"/>
    </source>
</evidence>
<dbReference type="CDD" id="cd19535">
    <property type="entry name" value="Cyc_NRPS"/>
    <property type="match status" value="1"/>
</dbReference>
<dbReference type="Gene3D" id="3.30.559.10">
    <property type="entry name" value="Chloramphenicol acetyltransferase-like domain"/>
    <property type="match status" value="1"/>
</dbReference>
<feature type="region of interest" description="Disordered" evidence="9">
    <location>
        <begin position="1278"/>
        <end position="1299"/>
    </location>
</feature>
<dbReference type="SUPFAM" id="SSF52777">
    <property type="entry name" value="CoA-dependent acyltransferases"/>
    <property type="match status" value="2"/>
</dbReference>
<dbReference type="EMBL" id="JAUTXY010000025">
    <property type="protein sequence ID" value="MEE2061967.1"/>
    <property type="molecule type" value="Genomic_DNA"/>
</dbReference>
<proteinExistence type="inferred from homology"/>
<evidence type="ECO:0000256" key="8">
    <source>
        <dbReference type="ARBA" id="ARBA00033440"/>
    </source>
</evidence>
<dbReference type="RefSeq" id="WP_330137098.1">
    <property type="nucleotide sequence ID" value="NZ_JAUTXY010000025.1"/>
</dbReference>
<keyword evidence="7" id="KW-0436">Ligase</keyword>
<evidence type="ECO:0000313" key="11">
    <source>
        <dbReference type="EMBL" id="MEE2061967.1"/>
    </source>
</evidence>
<dbReference type="Gene3D" id="3.40.50.980">
    <property type="match status" value="2"/>
</dbReference>
<keyword evidence="6" id="KW-0597">Phosphoprotein</keyword>
<dbReference type="Gene3D" id="3.30.300.30">
    <property type="match status" value="1"/>
</dbReference>
<dbReference type="Pfam" id="PF13193">
    <property type="entry name" value="AMP-binding_C"/>
    <property type="match status" value="1"/>
</dbReference>
<dbReference type="InterPro" id="IPR000873">
    <property type="entry name" value="AMP-dep_synth/lig_dom"/>
</dbReference>
<sequence>MPSPEKHPVTDHRAEGPIDVVLEALGDIVETPPDAIDPTTVLTALGIDSYTAVRLRRRLFEDTDVDLELTDFLGDATAMSIAQRIVRTRPAGDPVSTSTLPAESENDERPTDSSFELGAVQQAYLVGREPAFPLGGVATYYYYEYDRVADDPHADLRTLENAWNAVVQRHPMLRFVVDADARGVVRDPVDRYSFGVTDLTQAAPDTCAEALGELRRTNSHRVLPVDTGPLYDIRAALLPGGVTRLFVGFDILALDMAGWITLMREWGARVDGRSDFPPLGPSFPEIVRARKADPEHIRRRAADREYWAARAHELPGGPNLPWLTAPHRLGIPRFTRCSTELDSSAWDSLRSVSASRGLTPTAVLLASFAMTLRCWGATEKFALNTTLFDREDLGDEQTAAESIGDFTTTVLVEMPLADDCDFATFASAVNHRFWSDMDHRTVSGVEVLRLGPARASTPAPAADSAQLPSPSHPVVFTSGLGLSDGNDSPTAWLGSEVFGVSQTPQVLLDHIVRDDGGRLRIAWDTVDGALDPHFVRSMADAHARLLGRLADDDAAWTDRALAHDPSFRAEDPITVNAFESAGPLLTDPFDARADDSSPAVISGATAYSAESLRCRAADIAHCLAARGIGPGDTVAVSAEKSPAQIIAVLGVAASGAAYVPVEPNWPAERVASVVRQADIAHALVAADVDRSRWPAAVDVLAFDAAGKISDDGAADLDRAVSRRPDPGDLAYIIFTSGSTGEPKGVAVEHRAVRTTLDDLMGRYPLTSSDRVLGLSAFSFDLSVFDIFSVLGAGGALVLPDSARLRDPGHWMDVMAQHRVTLWNTAPALLEMLVEYAEIEQERARRALSSLRLVFLSGDYIPTTLPDRLRALAPNATLVSLGGATEAAIWSIFHAIGEVDPEWTTIPYGRALGGQSFHILDDGVPCAVGQAGELYIGGTGLAREYIGNPEQTSARFVVHTATGRRLYRTGDLGRWRTDGSIEFLGRVDRQVKIAGHRIELGEIDSTLERLPQVRAAVASAVPGPDDRPRLICFVVDSMAGEPAADADLVAALQTHLPPYMIPGRFVRLPSLPVTPNGKVDHRALPNPFRREQESQAPADVEQHAETPAEGAEDDTTLDVVADALARGLELRITVEAGDLAPRQSLDAAVRWADRTVRHLGDSVTVDEVHATSGLLELRIKAIEPAAAPAPTALEPVASPGRFVDPAIETLVTDIFTELLGEKIDTSTPFFDVGATSLTLVLAHRRLSTAVASEDFTVIDLFANPTVASLAAFLSENTRAGTRAARPPGEHTPRLPSASHGRAARLAARMHAVEAVR</sequence>
<dbReference type="SUPFAM" id="SSF47336">
    <property type="entry name" value="ACP-like"/>
    <property type="match status" value="2"/>
</dbReference>
<dbReference type="Gene3D" id="3.30.559.30">
    <property type="entry name" value="Nonribosomal peptide synthetase, condensation domain"/>
    <property type="match status" value="1"/>
</dbReference>
<comment type="pathway">
    <text evidence="2">Siderophore biosynthesis; mycobactin biosynthesis.</text>
</comment>
<dbReference type="PANTHER" id="PTHR45527:SF10">
    <property type="entry name" value="PYOCHELIN SYNTHASE PCHF"/>
    <property type="match status" value="1"/>
</dbReference>
<evidence type="ECO:0000256" key="6">
    <source>
        <dbReference type="ARBA" id="ARBA00022553"/>
    </source>
</evidence>
<dbReference type="PROSITE" id="PS00455">
    <property type="entry name" value="AMP_BINDING"/>
    <property type="match status" value="1"/>
</dbReference>
<dbReference type="InterPro" id="IPR010071">
    <property type="entry name" value="AA_adenyl_dom"/>
</dbReference>
<comment type="cofactor">
    <cofactor evidence="1">
        <name>pantetheine 4'-phosphate</name>
        <dbReference type="ChEBI" id="CHEBI:47942"/>
    </cofactor>
</comment>
<dbReference type="InterPro" id="IPR025110">
    <property type="entry name" value="AMP-bd_C"/>
</dbReference>
<dbReference type="InterPro" id="IPR009081">
    <property type="entry name" value="PP-bd_ACP"/>
</dbReference>
<dbReference type="Gene3D" id="2.30.38.10">
    <property type="entry name" value="Luciferase, Domain 3"/>
    <property type="match status" value="1"/>
</dbReference>
<dbReference type="PANTHER" id="PTHR45527">
    <property type="entry name" value="NONRIBOSOMAL PEPTIDE SYNTHETASE"/>
    <property type="match status" value="1"/>
</dbReference>
<dbReference type="InterPro" id="IPR023213">
    <property type="entry name" value="CAT-like_dom_sf"/>
</dbReference>
<evidence type="ECO:0000256" key="4">
    <source>
        <dbReference type="ARBA" id="ARBA00016743"/>
    </source>
</evidence>
<keyword evidence="12" id="KW-1185">Reference proteome</keyword>
<dbReference type="InterPro" id="IPR020845">
    <property type="entry name" value="AMP-binding_CS"/>
</dbReference>
<evidence type="ECO:0000259" key="10">
    <source>
        <dbReference type="PROSITE" id="PS50075"/>
    </source>
</evidence>
<dbReference type="Proteomes" id="UP001336020">
    <property type="component" value="Unassembled WGS sequence"/>
</dbReference>
<evidence type="ECO:0000313" key="12">
    <source>
        <dbReference type="Proteomes" id="UP001336020"/>
    </source>
</evidence>
<evidence type="ECO:0000256" key="3">
    <source>
        <dbReference type="ARBA" id="ARBA00007380"/>
    </source>
</evidence>
<dbReference type="InterPro" id="IPR045851">
    <property type="entry name" value="AMP-bd_C_sf"/>
</dbReference>
<dbReference type="InterPro" id="IPR001242">
    <property type="entry name" value="Condensation_dom"/>
</dbReference>
<dbReference type="Pfam" id="PF00550">
    <property type="entry name" value="PP-binding"/>
    <property type="match status" value="2"/>
</dbReference>
<dbReference type="Pfam" id="PF00668">
    <property type="entry name" value="Condensation"/>
    <property type="match status" value="1"/>
</dbReference>
<dbReference type="SMART" id="SM00823">
    <property type="entry name" value="PKS_PP"/>
    <property type="match status" value="2"/>
</dbReference>
<dbReference type="InterPro" id="IPR020806">
    <property type="entry name" value="PKS_PP-bd"/>
</dbReference>
<dbReference type="NCBIfam" id="TIGR01733">
    <property type="entry name" value="AA-adenyl-dom"/>
    <property type="match status" value="1"/>
</dbReference>
<dbReference type="Pfam" id="PF00501">
    <property type="entry name" value="AMP-binding"/>
    <property type="match status" value="1"/>
</dbReference>
<evidence type="ECO:0000256" key="5">
    <source>
        <dbReference type="ARBA" id="ARBA00022450"/>
    </source>
</evidence>
<dbReference type="InterPro" id="IPR057737">
    <property type="entry name" value="Condensation_MtbB-like"/>
</dbReference>
<feature type="region of interest" description="Disordered" evidence="9">
    <location>
        <begin position="89"/>
        <end position="114"/>
    </location>
</feature>
<evidence type="ECO:0000256" key="9">
    <source>
        <dbReference type="SAM" id="MobiDB-lite"/>
    </source>
</evidence>
<feature type="region of interest" description="Disordered" evidence="9">
    <location>
        <begin position="1089"/>
        <end position="1112"/>
    </location>
</feature>
<dbReference type="SUPFAM" id="SSF56801">
    <property type="entry name" value="Acetyl-CoA synthetase-like"/>
    <property type="match status" value="1"/>
</dbReference>